<gene>
    <name evidence="2" type="ORF">LPJ61_003049</name>
</gene>
<dbReference type="InterPro" id="IPR017853">
    <property type="entry name" value="GH"/>
</dbReference>
<dbReference type="SUPFAM" id="SSF51445">
    <property type="entry name" value="(Trans)glycosidases"/>
    <property type="match status" value="1"/>
</dbReference>
<evidence type="ECO:0000313" key="2">
    <source>
        <dbReference type="EMBL" id="KAJ1730361.1"/>
    </source>
</evidence>
<dbReference type="Gene3D" id="3.20.20.80">
    <property type="entry name" value="Glycosidases"/>
    <property type="match status" value="1"/>
</dbReference>
<organism evidence="2 3">
    <name type="scientific">Coemansia biformis</name>
    <dbReference type="NCBI Taxonomy" id="1286918"/>
    <lineage>
        <taxon>Eukaryota</taxon>
        <taxon>Fungi</taxon>
        <taxon>Fungi incertae sedis</taxon>
        <taxon>Zoopagomycota</taxon>
        <taxon>Kickxellomycotina</taxon>
        <taxon>Kickxellomycetes</taxon>
        <taxon>Kickxellales</taxon>
        <taxon>Kickxellaceae</taxon>
        <taxon>Coemansia</taxon>
    </lineage>
</organism>
<proteinExistence type="predicted"/>
<protein>
    <submittedName>
        <fullName evidence="2">Uncharacterized protein</fullName>
    </submittedName>
</protein>
<dbReference type="Proteomes" id="UP001143981">
    <property type="component" value="Unassembled WGS sequence"/>
</dbReference>
<keyword evidence="3" id="KW-1185">Reference proteome</keyword>
<keyword evidence="1" id="KW-0732">Signal</keyword>
<comment type="caution">
    <text evidence="2">The sequence shown here is derived from an EMBL/GenBank/DDBJ whole genome shotgun (WGS) entry which is preliminary data.</text>
</comment>
<evidence type="ECO:0000256" key="1">
    <source>
        <dbReference type="SAM" id="SignalP"/>
    </source>
</evidence>
<dbReference type="AlphaFoldDB" id="A0A9W7YDM0"/>
<dbReference type="OrthoDB" id="76388at2759"/>
<dbReference type="EMBL" id="JANBOI010000465">
    <property type="protein sequence ID" value="KAJ1730361.1"/>
    <property type="molecule type" value="Genomic_DNA"/>
</dbReference>
<sequence length="56" mass="6251">MRVDGVLALAMLLAGMAPVLGKSLVIGYYPSWKKQYMDKIDFTKYTHINMAFAIPA</sequence>
<name>A0A9W7YDM0_9FUNG</name>
<feature type="non-terminal residue" evidence="2">
    <location>
        <position position="56"/>
    </location>
</feature>
<feature type="chain" id="PRO_5040743676" evidence="1">
    <location>
        <begin position="22"/>
        <end position="56"/>
    </location>
</feature>
<feature type="signal peptide" evidence="1">
    <location>
        <begin position="1"/>
        <end position="21"/>
    </location>
</feature>
<reference evidence="2" key="1">
    <citation type="submission" date="2022-07" db="EMBL/GenBank/DDBJ databases">
        <title>Phylogenomic reconstructions and comparative analyses of Kickxellomycotina fungi.</title>
        <authorList>
            <person name="Reynolds N.K."/>
            <person name="Stajich J.E."/>
            <person name="Barry K."/>
            <person name="Grigoriev I.V."/>
            <person name="Crous P."/>
            <person name="Smith M.E."/>
        </authorList>
    </citation>
    <scope>NUCLEOTIDE SEQUENCE</scope>
    <source>
        <strain evidence="2">BCRC 34381</strain>
    </source>
</reference>
<accession>A0A9W7YDM0</accession>
<evidence type="ECO:0000313" key="3">
    <source>
        <dbReference type="Proteomes" id="UP001143981"/>
    </source>
</evidence>